<name>A0A667G9B9_LYNCA</name>
<feature type="region of interest" description="Disordered" evidence="2">
    <location>
        <begin position="1"/>
        <end position="158"/>
    </location>
</feature>
<feature type="compositionally biased region" description="Low complexity" evidence="2">
    <location>
        <begin position="92"/>
        <end position="130"/>
    </location>
</feature>
<feature type="compositionally biased region" description="Low complexity" evidence="2">
    <location>
        <begin position="39"/>
        <end position="48"/>
    </location>
</feature>
<dbReference type="Ensembl" id="ENSLCNT00005013199.1">
    <property type="protein sequence ID" value="ENSLCNP00005011776.1"/>
    <property type="gene ID" value="ENSLCNG00005007711.1"/>
</dbReference>
<feature type="compositionally biased region" description="Pro residues" evidence="2">
    <location>
        <begin position="49"/>
        <end position="58"/>
    </location>
</feature>
<evidence type="ECO:0008006" key="5">
    <source>
        <dbReference type="Google" id="ProtNLM"/>
    </source>
</evidence>
<reference evidence="3" key="1">
    <citation type="submission" date="2025-08" db="UniProtKB">
        <authorList>
            <consortium name="Ensembl"/>
        </authorList>
    </citation>
    <scope>IDENTIFICATION</scope>
</reference>
<dbReference type="AlphaFoldDB" id="A0A667G9B9"/>
<organism evidence="3 4">
    <name type="scientific">Lynx canadensis</name>
    <name type="common">Canada lynx</name>
    <name type="synonym">Felis canadensis</name>
    <dbReference type="NCBI Taxonomy" id="61383"/>
    <lineage>
        <taxon>Eukaryota</taxon>
        <taxon>Metazoa</taxon>
        <taxon>Chordata</taxon>
        <taxon>Craniata</taxon>
        <taxon>Vertebrata</taxon>
        <taxon>Euteleostomi</taxon>
        <taxon>Mammalia</taxon>
        <taxon>Eutheria</taxon>
        <taxon>Laurasiatheria</taxon>
        <taxon>Carnivora</taxon>
        <taxon>Feliformia</taxon>
        <taxon>Felidae</taxon>
        <taxon>Felinae</taxon>
        <taxon>Lynx</taxon>
    </lineage>
</organism>
<dbReference type="InterPro" id="IPR029133">
    <property type="entry name" value="OCC1"/>
</dbReference>
<evidence type="ECO:0000313" key="4">
    <source>
        <dbReference type="Proteomes" id="UP000472241"/>
    </source>
</evidence>
<keyword evidence="4" id="KW-1185">Reference proteome</keyword>
<gene>
    <name evidence="3" type="primary">CB4H12orf75</name>
</gene>
<dbReference type="PANTHER" id="PTHR38502:SF1">
    <property type="entry name" value="OVEREXPRESSED IN COLON CARCINOMA 1 PROTEIN"/>
    <property type="match status" value="1"/>
</dbReference>
<accession>A0A667G9B9</accession>
<feature type="compositionally biased region" description="Basic residues" evidence="2">
    <location>
        <begin position="1"/>
        <end position="17"/>
    </location>
</feature>
<dbReference type="Proteomes" id="UP000472241">
    <property type="component" value="Unplaced"/>
</dbReference>
<protein>
    <recommendedName>
        <fullName evidence="5">Overexpressed in colon carcinoma 1 protein</fullName>
    </recommendedName>
</protein>
<dbReference type="Pfam" id="PF15506">
    <property type="entry name" value="OCC1"/>
    <property type="match status" value="1"/>
</dbReference>
<evidence type="ECO:0000256" key="2">
    <source>
        <dbReference type="SAM" id="MobiDB-lite"/>
    </source>
</evidence>
<comment type="similarity">
    <text evidence="1">Belongs to the OCC1 family.</text>
</comment>
<reference evidence="3" key="2">
    <citation type="submission" date="2025-09" db="UniProtKB">
        <authorList>
            <consortium name="Ensembl"/>
        </authorList>
    </citation>
    <scope>IDENTIFICATION</scope>
</reference>
<feature type="compositionally biased region" description="Basic residues" evidence="2">
    <location>
        <begin position="26"/>
        <end position="35"/>
    </location>
</feature>
<dbReference type="PANTHER" id="PTHR38502">
    <property type="entry name" value="OVEREXPRESSED IN COLON CARCINOMA 1 PROTEIN"/>
    <property type="match status" value="1"/>
</dbReference>
<evidence type="ECO:0000256" key="1">
    <source>
        <dbReference type="ARBA" id="ARBA00005237"/>
    </source>
</evidence>
<sequence length="181" mass="18681">MPGRGARRRPRIGRRGGCRGDGWVRRGPRPRRGRGVRGGFRPRAAPAPLARPLPPASQPVPLGCGRGRPGSAPLPPARRAPRAPRRPPARGAPPSASVSAPRTRGRPLPSAASPASGAMGCGNSTATSAGAGRGPAGAAKDVTEESITEDDKRRNYGGVYVGLPSEAVNMVSNQTKTVRKN</sequence>
<proteinExistence type="inferred from homology"/>
<feature type="compositionally biased region" description="Basic residues" evidence="2">
    <location>
        <begin position="79"/>
        <end position="88"/>
    </location>
</feature>
<evidence type="ECO:0000313" key="3">
    <source>
        <dbReference type="Ensembl" id="ENSLCNP00005011776.1"/>
    </source>
</evidence>